<accession>A0A8G1VHE4</accession>
<name>A0A8G1VHE4_9EURO</name>
<evidence type="ECO:0000313" key="2">
    <source>
        <dbReference type="Proteomes" id="UP000249526"/>
    </source>
</evidence>
<organism evidence="1 2">
    <name type="scientific">Aspergillus piperis CBS 112811</name>
    <dbReference type="NCBI Taxonomy" id="1448313"/>
    <lineage>
        <taxon>Eukaryota</taxon>
        <taxon>Fungi</taxon>
        <taxon>Dikarya</taxon>
        <taxon>Ascomycota</taxon>
        <taxon>Pezizomycotina</taxon>
        <taxon>Eurotiomycetes</taxon>
        <taxon>Eurotiomycetidae</taxon>
        <taxon>Eurotiales</taxon>
        <taxon>Aspergillaceae</taxon>
        <taxon>Aspergillus</taxon>
        <taxon>Aspergillus subgen. Circumdati</taxon>
    </lineage>
</organism>
<dbReference type="EMBL" id="KZ825077">
    <property type="protein sequence ID" value="RAH53301.1"/>
    <property type="molecule type" value="Genomic_DNA"/>
</dbReference>
<dbReference type="AlphaFoldDB" id="A0A8G1VHE4"/>
<dbReference type="RefSeq" id="XP_025511223.1">
    <property type="nucleotide sequence ID" value="XM_025660987.1"/>
</dbReference>
<gene>
    <name evidence="1" type="ORF">BO85DRAFT_453118</name>
</gene>
<protein>
    <submittedName>
        <fullName evidence="1">Uncharacterized protein</fullName>
    </submittedName>
</protein>
<reference evidence="1 2" key="1">
    <citation type="submission" date="2018-02" db="EMBL/GenBank/DDBJ databases">
        <title>The genomes of Aspergillus section Nigri reveals drivers in fungal speciation.</title>
        <authorList>
            <consortium name="DOE Joint Genome Institute"/>
            <person name="Vesth T.C."/>
            <person name="Nybo J."/>
            <person name="Theobald S."/>
            <person name="Brandl J."/>
            <person name="Frisvad J.C."/>
            <person name="Nielsen K.F."/>
            <person name="Lyhne E.K."/>
            <person name="Kogle M.E."/>
            <person name="Kuo A."/>
            <person name="Riley R."/>
            <person name="Clum A."/>
            <person name="Nolan M."/>
            <person name="Lipzen A."/>
            <person name="Salamov A."/>
            <person name="Henrissat B."/>
            <person name="Wiebenga A."/>
            <person name="De vries R.P."/>
            <person name="Grigoriev I.V."/>
            <person name="Mortensen U.H."/>
            <person name="Andersen M.R."/>
            <person name="Baker S.E."/>
        </authorList>
    </citation>
    <scope>NUCLEOTIDE SEQUENCE [LARGE SCALE GENOMIC DNA]</scope>
    <source>
        <strain evidence="1 2">CBS 112811</strain>
    </source>
</reference>
<evidence type="ECO:0000313" key="1">
    <source>
        <dbReference type="EMBL" id="RAH53301.1"/>
    </source>
</evidence>
<dbReference type="GeneID" id="37164389"/>
<sequence>MMDIIKIAELTCPEFHELETTAVSICEVEHLSSYNWIEASVSTIAVPGISDLSSQGQGFSQSLVLIPPSAPYQSCSSITSHKLIEKLIKYYPLMSDLRQQGSPLPSY</sequence>
<keyword evidence="2" id="KW-1185">Reference proteome</keyword>
<proteinExistence type="predicted"/>
<dbReference type="Proteomes" id="UP000249526">
    <property type="component" value="Unassembled WGS sequence"/>
</dbReference>